<organism evidence="9 10">
    <name type="scientific">Chitinilyticum piscinae</name>
    <dbReference type="NCBI Taxonomy" id="2866724"/>
    <lineage>
        <taxon>Bacteria</taxon>
        <taxon>Pseudomonadati</taxon>
        <taxon>Pseudomonadota</taxon>
        <taxon>Betaproteobacteria</taxon>
        <taxon>Neisseriales</taxon>
        <taxon>Chitinibacteraceae</taxon>
        <taxon>Chitinilyticum</taxon>
    </lineage>
</organism>
<dbReference type="InterPro" id="IPR017782">
    <property type="entry name" value="Hydroxyacylglutathione_Hdrlase"/>
</dbReference>
<feature type="binding site" evidence="7">
    <location>
        <position position="57"/>
    </location>
    <ligand>
        <name>Zn(2+)</name>
        <dbReference type="ChEBI" id="CHEBI:29105"/>
        <label>2</label>
    </ligand>
</feature>
<dbReference type="Proteomes" id="UP000604481">
    <property type="component" value="Unassembled WGS sequence"/>
</dbReference>
<comment type="subunit">
    <text evidence="7">Monomer.</text>
</comment>
<dbReference type="Gene3D" id="3.60.15.10">
    <property type="entry name" value="Ribonuclease Z/Hydroxyacylglutathione hydrolase-like"/>
    <property type="match status" value="1"/>
</dbReference>
<dbReference type="GO" id="GO:0004416">
    <property type="term" value="F:hydroxyacylglutathione hydrolase activity"/>
    <property type="evidence" value="ECO:0007669"/>
    <property type="project" value="UniProtKB-UniRule"/>
</dbReference>
<feature type="binding site" evidence="7">
    <location>
        <position position="53"/>
    </location>
    <ligand>
        <name>Zn(2+)</name>
        <dbReference type="ChEBI" id="CHEBI:29105"/>
        <label>1</label>
    </ligand>
</feature>
<dbReference type="NCBIfam" id="TIGR03413">
    <property type="entry name" value="GSH_gloB"/>
    <property type="match status" value="1"/>
</dbReference>
<dbReference type="PANTHER" id="PTHR43705">
    <property type="entry name" value="HYDROXYACYLGLUTATHIONE HYDROLASE"/>
    <property type="match status" value="1"/>
</dbReference>
<dbReference type="PIRSF" id="PIRSF005457">
    <property type="entry name" value="Glx"/>
    <property type="match status" value="1"/>
</dbReference>
<dbReference type="AlphaFoldDB" id="A0A8J7FQL7"/>
<feature type="binding site" evidence="7">
    <location>
        <position position="108"/>
    </location>
    <ligand>
        <name>Zn(2+)</name>
        <dbReference type="ChEBI" id="CHEBI:29105"/>
        <label>1</label>
    </ligand>
</feature>
<keyword evidence="4 7" id="KW-0479">Metal-binding</keyword>
<dbReference type="EMBL" id="JADFUA010000003">
    <property type="protein sequence ID" value="MBE9608916.1"/>
    <property type="molecule type" value="Genomic_DNA"/>
</dbReference>
<evidence type="ECO:0000256" key="7">
    <source>
        <dbReference type="HAMAP-Rule" id="MF_01374"/>
    </source>
</evidence>
<dbReference type="InterPro" id="IPR050110">
    <property type="entry name" value="Glyoxalase_II_hydrolase"/>
</dbReference>
<evidence type="ECO:0000256" key="2">
    <source>
        <dbReference type="ARBA" id="ARBA00004963"/>
    </source>
</evidence>
<keyword evidence="10" id="KW-1185">Reference proteome</keyword>
<dbReference type="HAMAP" id="MF_01374">
    <property type="entry name" value="Glyoxalase_2"/>
    <property type="match status" value="1"/>
</dbReference>
<dbReference type="RefSeq" id="WP_194115452.1">
    <property type="nucleotide sequence ID" value="NZ_JADFUA010000003.1"/>
</dbReference>
<evidence type="ECO:0000313" key="9">
    <source>
        <dbReference type="EMBL" id="MBE9608916.1"/>
    </source>
</evidence>
<feature type="binding site" evidence="7">
    <location>
        <position position="125"/>
    </location>
    <ligand>
        <name>Zn(2+)</name>
        <dbReference type="ChEBI" id="CHEBI:29105"/>
        <label>2</label>
    </ligand>
</feature>
<evidence type="ECO:0000256" key="3">
    <source>
        <dbReference type="ARBA" id="ARBA00006759"/>
    </source>
</evidence>
<dbReference type="SMART" id="SM00849">
    <property type="entry name" value="Lactamase_B"/>
    <property type="match status" value="1"/>
</dbReference>
<accession>A0A8J7FQL7</accession>
<feature type="domain" description="Metallo-beta-lactamase" evidence="8">
    <location>
        <begin position="12"/>
        <end position="164"/>
    </location>
</feature>
<evidence type="ECO:0000259" key="8">
    <source>
        <dbReference type="SMART" id="SM00849"/>
    </source>
</evidence>
<evidence type="ECO:0000256" key="5">
    <source>
        <dbReference type="ARBA" id="ARBA00022801"/>
    </source>
</evidence>
<dbReference type="InterPro" id="IPR036866">
    <property type="entry name" value="RibonucZ/Hydroxyglut_hydro"/>
</dbReference>
<comment type="similarity">
    <text evidence="3 7">Belongs to the metallo-beta-lactamase superfamily. Glyoxalase II family.</text>
</comment>
<proteinExistence type="inferred from homology"/>
<dbReference type="GO" id="GO:0046872">
    <property type="term" value="F:metal ion binding"/>
    <property type="evidence" value="ECO:0007669"/>
    <property type="project" value="UniProtKB-KW"/>
</dbReference>
<gene>
    <name evidence="7 9" type="primary">gloB</name>
    <name evidence="9" type="ORF">INR99_06095</name>
</gene>
<protein>
    <recommendedName>
        <fullName evidence="7">Hydroxyacylglutathione hydrolase</fullName>
        <ecNumber evidence="7">3.1.2.6</ecNumber>
    </recommendedName>
    <alternativeName>
        <fullName evidence="7">Glyoxalase II</fullName>
        <shortName evidence="7">Glx II</shortName>
    </alternativeName>
</protein>
<name>A0A8J7FQL7_9NEIS</name>
<comment type="pathway">
    <text evidence="2 7">Secondary metabolite metabolism; methylglyoxal degradation; (R)-lactate from methylglyoxal: step 2/2.</text>
</comment>
<dbReference type="EC" id="3.1.2.6" evidence="7"/>
<dbReference type="PANTHER" id="PTHR43705:SF1">
    <property type="entry name" value="HYDROXYACYLGLUTATHIONE HYDROLASE GLOB"/>
    <property type="match status" value="1"/>
</dbReference>
<dbReference type="GO" id="GO:0019243">
    <property type="term" value="P:methylglyoxal catabolic process to D-lactate via S-lactoyl-glutathione"/>
    <property type="evidence" value="ECO:0007669"/>
    <property type="project" value="UniProtKB-UniRule"/>
</dbReference>
<feature type="binding site" evidence="7">
    <location>
        <position position="164"/>
    </location>
    <ligand>
        <name>Zn(2+)</name>
        <dbReference type="ChEBI" id="CHEBI:29105"/>
        <label>2</label>
    </ligand>
</feature>
<feature type="binding site" evidence="7">
    <location>
        <position position="55"/>
    </location>
    <ligand>
        <name>Zn(2+)</name>
        <dbReference type="ChEBI" id="CHEBI:29105"/>
        <label>1</label>
    </ligand>
</feature>
<evidence type="ECO:0000256" key="6">
    <source>
        <dbReference type="ARBA" id="ARBA00022833"/>
    </source>
</evidence>
<evidence type="ECO:0000256" key="1">
    <source>
        <dbReference type="ARBA" id="ARBA00001623"/>
    </source>
</evidence>
<feature type="binding site" evidence="7">
    <location>
        <position position="125"/>
    </location>
    <ligand>
        <name>Zn(2+)</name>
        <dbReference type="ChEBI" id="CHEBI:29105"/>
        <label>1</label>
    </ligand>
</feature>
<evidence type="ECO:0000313" key="10">
    <source>
        <dbReference type="Proteomes" id="UP000604481"/>
    </source>
</evidence>
<dbReference type="UniPathway" id="UPA00619">
    <property type="reaction ID" value="UER00676"/>
</dbReference>
<dbReference type="InterPro" id="IPR035680">
    <property type="entry name" value="Clx_II_MBL"/>
</dbReference>
<comment type="cofactor">
    <cofactor evidence="7">
        <name>Zn(2+)</name>
        <dbReference type="ChEBI" id="CHEBI:29105"/>
    </cofactor>
    <text evidence="7">Binds 2 Zn(2+) ions per subunit.</text>
</comment>
<feature type="binding site" evidence="7">
    <location>
        <position position="58"/>
    </location>
    <ligand>
        <name>Zn(2+)</name>
        <dbReference type="ChEBI" id="CHEBI:29105"/>
        <label>2</label>
    </ligand>
</feature>
<sequence>MLTVSAVPAFTDNYIWVLHKHRQAIAVDPGDAETLLDWLTQHQLTLNAVLVTHRHADHIGGLARLQQHYPALTIHGPQGIPGITHALHDGEALDCLGLEMRAIHTPGHTREHLCFYGDEMLFCGDTLFGAGCGRMLDGPMPDAFHQSLQRLAQLPPNTRIHCAHEYTLNNLHFARNAEPNNPLILARLATVSAQRAQARPSLPSRLADELATNPFLRLESPSIQQQLRQRGIADSDPAALFAALRQWKDHFS</sequence>
<comment type="catalytic activity">
    <reaction evidence="1 7">
        <text>an S-(2-hydroxyacyl)glutathione + H2O = a 2-hydroxy carboxylate + glutathione + H(+)</text>
        <dbReference type="Rhea" id="RHEA:21864"/>
        <dbReference type="ChEBI" id="CHEBI:15377"/>
        <dbReference type="ChEBI" id="CHEBI:15378"/>
        <dbReference type="ChEBI" id="CHEBI:57925"/>
        <dbReference type="ChEBI" id="CHEBI:58896"/>
        <dbReference type="ChEBI" id="CHEBI:71261"/>
        <dbReference type="EC" id="3.1.2.6"/>
    </reaction>
</comment>
<dbReference type="CDD" id="cd07723">
    <property type="entry name" value="hydroxyacylglutathione_hydrolase_MBL-fold"/>
    <property type="match status" value="1"/>
</dbReference>
<dbReference type="Pfam" id="PF16123">
    <property type="entry name" value="HAGH_C"/>
    <property type="match status" value="1"/>
</dbReference>
<dbReference type="InterPro" id="IPR032282">
    <property type="entry name" value="HAGH_C"/>
</dbReference>
<comment type="caution">
    <text evidence="9">The sequence shown here is derived from an EMBL/GenBank/DDBJ whole genome shotgun (WGS) entry which is preliminary data.</text>
</comment>
<reference evidence="9 10" key="1">
    <citation type="submission" date="2020-10" db="EMBL/GenBank/DDBJ databases">
        <title>The genome sequence of Chitinilyticum litopenaei 4Y14.</title>
        <authorList>
            <person name="Liu Y."/>
        </authorList>
    </citation>
    <scope>NUCLEOTIDE SEQUENCE [LARGE SCALE GENOMIC DNA]</scope>
    <source>
        <strain evidence="9 10">4Y14</strain>
    </source>
</reference>
<keyword evidence="6 7" id="KW-0862">Zinc</keyword>
<dbReference type="InterPro" id="IPR001279">
    <property type="entry name" value="Metallo-B-lactamas"/>
</dbReference>
<dbReference type="Pfam" id="PF00753">
    <property type="entry name" value="Lactamase_B"/>
    <property type="match status" value="1"/>
</dbReference>
<evidence type="ECO:0000256" key="4">
    <source>
        <dbReference type="ARBA" id="ARBA00022723"/>
    </source>
</evidence>
<comment type="function">
    <text evidence="7">Thiolesterase that catalyzes the hydrolysis of S-D-lactoyl-glutathione to form glutathione and D-lactic acid.</text>
</comment>
<keyword evidence="5 7" id="KW-0378">Hydrolase</keyword>
<dbReference type="SUPFAM" id="SSF56281">
    <property type="entry name" value="Metallo-hydrolase/oxidoreductase"/>
    <property type="match status" value="1"/>
</dbReference>